<dbReference type="RefSeq" id="WP_129025588.1">
    <property type="nucleotide sequence ID" value="NZ_SDHY01000001.1"/>
</dbReference>
<gene>
    <name evidence="1" type="ORF">ESB04_01660</name>
</gene>
<keyword evidence="2" id="KW-1185">Reference proteome</keyword>
<protein>
    <submittedName>
        <fullName evidence="1">Uncharacterized protein</fullName>
    </submittedName>
</protein>
<accession>A0A4V1M5S0</accession>
<evidence type="ECO:0000313" key="2">
    <source>
        <dbReference type="Proteomes" id="UP000289455"/>
    </source>
</evidence>
<dbReference type="EMBL" id="SDHY01000001">
    <property type="protein sequence ID" value="RXK52382.1"/>
    <property type="molecule type" value="Genomic_DNA"/>
</dbReference>
<reference evidence="1 2" key="1">
    <citation type="submission" date="2019-01" db="EMBL/GenBank/DDBJ databases">
        <title>Cytophagaceae bacterium strain CAR-16.</title>
        <authorList>
            <person name="Chen W.-M."/>
        </authorList>
    </citation>
    <scope>NUCLEOTIDE SEQUENCE [LARGE SCALE GENOMIC DNA]</scope>
    <source>
        <strain evidence="1 2">CAR-16</strain>
    </source>
</reference>
<dbReference type="AlphaFoldDB" id="A0A4V1M5S0"/>
<comment type="caution">
    <text evidence="1">The sequence shown here is derived from an EMBL/GenBank/DDBJ whole genome shotgun (WGS) entry which is preliminary data.</text>
</comment>
<name>A0A4V1M5S0_9BACT</name>
<sequence>MKQVLGIKSEIAVDHTIKVEKTESKDFGFFDFFMEESLDSTEEEEDGEITHFDFGFFSEGNQCLFSFSGFLANFPKANVRYKNYSASIIPFFIRFRNIRL</sequence>
<organism evidence="1 2">
    <name type="scientific">Aquirufa rosea</name>
    <dbReference type="NCBI Taxonomy" id="2509241"/>
    <lineage>
        <taxon>Bacteria</taxon>
        <taxon>Pseudomonadati</taxon>
        <taxon>Bacteroidota</taxon>
        <taxon>Cytophagia</taxon>
        <taxon>Cytophagales</taxon>
        <taxon>Flectobacillaceae</taxon>
        <taxon>Aquirufa</taxon>
    </lineage>
</organism>
<evidence type="ECO:0000313" key="1">
    <source>
        <dbReference type="EMBL" id="RXK52382.1"/>
    </source>
</evidence>
<dbReference type="Proteomes" id="UP000289455">
    <property type="component" value="Unassembled WGS sequence"/>
</dbReference>
<proteinExistence type="predicted"/>